<organism evidence="2 3">
    <name type="scientific">Gaopeijia maritima</name>
    <dbReference type="NCBI Taxonomy" id="3119007"/>
    <lineage>
        <taxon>Bacteria</taxon>
        <taxon>Pseudomonadati</taxon>
        <taxon>Gemmatimonadota</taxon>
        <taxon>Longimicrobiia</taxon>
        <taxon>Gaopeijiales</taxon>
        <taxon>Gaopeijiaceae</taxon>
        <taxon>Gaopeijia</taxon>
    </lineage>
</organism>
<feature type="signal peptide" evidence="1">
    <location>
        <begin position="1"/>
        <end position="31"/>
    </location>
</feature>
<dbReference type="Gene3D" id="1.20.120.1490">
    <property type="match status" value="1"/>
</dbReference>
<dbReference type="RefSeq" id="WP_405278574.1">
    <property type="nucleotide sequence ID" value="NZ_CP144380.1"/>
</dbReference>
<evidence type="ECO:0000313" key="3">
    <source>
        <dbReference type="Proteomes" id="UP001484239"/>
    </source>
</evidence>
<feature type="chain" id="PRO_5045609824" description="Periplasmic heavy metal sensor" evidence="1">
    <location>
        <begin position="32"/>
        <end position="153"/>
    </location>
</feature>
<evidence type="ECO:0000256" key="1">
    <source>
        <dbReference type="SAM" id="SignalP"/>
    </source>
</evidence>
<sequence>MTRVRPLHAFVRTALLLAALALIGLPSGARAQTDGGDDPIAEWLFAPELLMQHRRAIGLTDEQRDAASRIIQDLQGRVVSLQWELLDEMESLSDAIEGPRVDLDLAMDRFAGVLDREAEIKRLHLELLIRLKNLLSPEQQAQLRRLRAEGGAG</sequence>
<keyword evidence="1" id="KW-0732">Signal</keyword>
<protein>
    <recommendedName>
        <fullName evidence="4">Periplasmic heavy metal sensor</fullName>
    </recommendedName>
</protein>
<accession>A0ABU9EER9</accession>
<reference evidence="2 3" key="1">
    <citation type="submission" date="2024-02" db="EMBL/GenBank/DDBJ databases">
        <title>A novel Gemmatimonadota bacterium.</title>
        <authorList>
            <person name="Du Z.-J."/>
            <person name="Ye Y.-Q."/>
        </authorList>
    </citation>
    <scope>NUCLEOTIDE SEQUENCE [LARGE SCALE GENOMIC DNA]</scope>
    <source>
        <strain evidence="2 3">DH-20</strain>
    </source>
</reference>
<evidence type="ECO:0000313" key="2">
    <source>
        <dbReference type="EMBL" id="MEK9502435.1"/>
    </source>
</evidence>
<evidence type="ECO:0008006" key="4">
    <source>
        <dbReference type="Google" id="ProtNLM"/>
    </source>
</evidence>
<comment type="caution">
    <text evidence="2">The sequence shown here is derived from an EMBL/GenBank/DDBJ whole genome shotgun (WGS) entry which is preliminary data.</text>
</comment>
<keyword evidence="3" id="KW-1185">Reference proteome</keyword>
<proteinExistence type="predicted"/>
<gene>
    <name evidence="2" type="ORF">WI372_15685</name>
</gene>
<dbReference type="EMBL" id="JBBHLI010000011">
    <property type="protein sequence ID" value="MEK9502435.1"/>
    <property type="molecule type" value="Genomic_DNA"/>
</dbReference>
<dbReference type="Proteomes" id="UP001484239">
    <property type="component" value="Unassembled WGS sequence"/>
</dbReference>
<name>A0ABU9EER9_9BACT</name>